<sequence>MGVDLASIPLRSRRAIEAEMLARVYRSTAARYGEESALSVLSAAIDEAAFESGRAFAASSTDGMPSLDHFAQVLELWKSGGALDITDIQCDAQALSFRVTRCGYMELYREMELPVELHATLSCRRDAAFARGYSSCLTMQRPQTISQGADCCLFLFRWIP</sequence>
<dbReference type="Proteomes" id="UP000198324">
    <property type="component" value="Unassembled WGS sequence"/>
</dbReference>
<dbReference type="EMBL" id="FZOC01000001">
    <property type="protein sequence ID" value="SNR59284.1"/>
    <property type="molecule type" value="Genomic_DNA"/>
</dbReference>
<dbReference type="GO" id="GO:0016787">
    <property type="term" value="F:hydrolase activity"/>
    <property type="evidence" value="ECO:0007669"/>
    <property type="project" value="UniProtKB-KW"/>
</dbReference>
<evidence type="ECO:0000313" key="2">
    <source>
        <dbReference type="Proteomes" id="UP000198324"/>
    </source>
</evidence>
<dbReference type="RefSeq" id="WP_089270850.1">
    <property type="nucleotide sequence ID" value="NZ_FZOC01000001.1"/>
</dbReference>
<accession>A0A238XLT4</accession>
<organism evidence="1 2">
    <name type="scientific">Humidesulfovibrio mexicanus</name>
    <dbReference type="NCBI Taxonomy" id="147047"/>
    <lineage>
        <taxon>Bacteria</taxon>
        <taxon>Pseudomonadati</taxon>
        <taxon>Thermodesulfobacteriota</taxon>
        <taxon>Desulfovibrionia</taxon>
        <taxon>Desulfovibrionales</taxon>
        <taxon>Desulfovibrionaceae</taxon>
        <taxon>Humidesulfovibrio</taxon>
    </lineage>
</organism>
<dbReference type="Pfam" id="PF14196">
    <property type="entry name" value="ATC_hydrolase"/>
    <property type="match status" value="1"/>
</dbReference>
<dbReference type="OrthoDB" id="9805176at2"/>
<name>A0A238XLT4_9BACT</name>
<evidence type="ECO:0000313" key="1">
    <source>
        <dbReference type="EMBL" id="SNR59284.1"/>
    </source>
</evidence>
<gene>
    <name evidence="1" type="ORF">SAMN04488503_0217</name>
</gene>
<keyword evidence="2" id="KW-1185">Reference proteome</keyword>
<proteinExistence type="predicted"/>
<reference evidence="1 2" key="1">
    <citation type="submission" date="2017-06" db="EMBL/GenBank/DDBJ databases">
        <authorList>
            <person name="Kim H.J."/>
            <person name="Triplett B.A."/>
        </authorList>
    </citation>
    <scope>NUCLEOTIDE SEQUENCE [LARGE SCALE GENOMIC DNA]</scope>
    <source>
        <strain evidence="1 2">DSM 13116</strain>
    </source>
</reference>
<protein>
    <submittedName>
        <fullName evidence="1">L-2-amino-thiazoline-4-carboxylic acid hydrolase</fullName>
    </submittedName>
</protein>
<dbReference type="InterPro" id="IPR026002">
    <property type="entry name" value="ATC_hydrolase-like"/>
</dbReference>
<keyword evidence="1" id="KW-0378">Hydrolase</keyword>
<dbReference type="AlphaFoldDB" id="A0A238XLT4"/>